<dbReference type="NCBIfam" id="TIGR03168">
    <property type="entry name" value="1-PFK"/>
    <property type="match status" value="1"/>
</dbReference>
<evidence type="ECO:0000259" key="7">
    <source>
        <dbReference type="Pfam" id="PF00294"/>
    </source>
</evidence>
<dbReference type="PANTHER" id="PTHR46566">
    <property type="entry name" value="1-PHOSPHOFRUCTOKINASE-RELATED"/>
    <property type="match status" value="1"/>
</dbReference>
<dbReference type="EMBL" id="CP001337">
    <property type="protein sequence ID" value="ACL23668.1"/>
    <property type="molecule type" value="Genomic_DNA"/>
</dbReference>
<evidence type="ECO:0000256" key="2">
    <source>
        <dbReference type="ARBA" id="ARBA00022679"/>
    </source>
</evidence>
<dbReference type="eggNOG" id="COG1105">
    <property type="taxonomic scope" value="Bacteria"/>
</dbReference>
<reference evidence="8" key="1">
    <citation type="submission" date="2008-12" db="EMBL/GenBank/DDBJ databases">
        <title>Complete sequence of Chloroflexus aggregans DSM 9485.</title>
        <authorList>
            <consortium name="US DOE Joint Genome Institute"/>
            <person name="Lucas S."/>
            <person name="Copeland A."/>
            <person name="Lapidus A."/>
            <person name="Glavina del Rio T."/>
            <person name="Dalin E."/>
            <person name="Tice H."/>
            <person name="Pitluck S."/>
            <person name="Foster B."/>
            <person name="Larimer F."/>
            <person name="Land M."/>
            <person name="Hauser L."/>
            <person name="Kyrpides N."/>
            <person name="Mikhailova N."/>
            <person name="Bryant D."/>
            <person name="Richardson P."/>
        </authorList>
    </citation>
    <scope>NUCLEOTIDE SEQUENCE</scope>
    <source>
        <strain evidence="8">DSM 9485</strain>
    </source>
</reference>
<keyword evidence="9" id="KW-1185">Reference proteome</keyword>
<keyword evidence="2 6" id="KW-0808">Transferase</keyword>
<dbReference type="GO" id="GO:0005829">
    <property type="term" value="C:cytosol"/>
    <property type="evidence" value="ECO:0007669"/>
    <property type="project" value="TreeGrafter"/>
</dbReference>
<dbReference type="InterPro" id="IPR017583">
    <property type="entry name" value="Tagatose/fructose_Pkinase"/>
</dbReference>
<dbReference type="GO" id="GO:0008662">
    <property type="term" value="F:1-phosphofructokinase activity"/>
    <property type="evidence" value="ECO:0007669"/>
    <property type="project" value="UniProtKB-EC"/>
</dbReference>
<dbReference type="AlphaFoldDB" id="B8G535"/>
<evidence type="ECO:0000256" key="3">
    <source>
        <dbReference type="ARBA" id="ARBA00022741"/>
    </source>
</evidence>
<sequence>MAASPTFCIITPNPALDHILLAPSLRIGTIQRVPQTHLAAGGKGLNVARVARALGMNVTVCAPLGGFTGQHVASLAVREGIALTAVPIDGETRICTLIVDPTTDTITVLNEQGPSLTDHHWQAFIDRVLKVQATWNLICGSLPPGIAPTVLTDLIDELYRQNRYVLVDTSGPALAAAMAVKPDVVKINGDEAGELLGMSVTSIATAQQAASELVRRGIDTAVITLGAQGAVGIGRRHGPAGVIAMPSPITARSPIGCGDSFFAGLAMALADDRSLAEALRIATACGVADAQTIEPGRIDPQIINTLAQQIAISYW</sequence>
<dbReference type="Gene3D" id="3.40.1190.20">
    <property type="match status" value="1"/>
</dbReference>
<dbReference type="EC" id="2.7.1.56" evidence="8"/>
<accession>B8G535</accession>
<gene>
    <name evidence="8" type="ordered locus">Cagg_0744</name>
</gene>
<dbReference type="FunFam" id="3.40.1190.20:FF:000001">
    <property type="entry name" value="Phosphofructokinase"/>
    <property type="match status" value="1"/>
</dbReference>
<dbReference type="PIRSF" id="PIRSF000535">
    <property type="entry name" value="1PFK/6PFK/LacC"/>
    <property type="match status" value="1"/>
</dbReference>
<evidence type="ECO:0000256" key="6">
    <source>
        <dbReference type="PIRNR" id="PIRNR000535"/>
    </source>
</evidence>
<keyword evidence="5" id="KW-0067">ATP-binding</keyword>
<evidence type="ECO:0000256" key="4">
    <source>
        <dbReference type="ARBA" id="ARBA00022777"/>
    </source>
</evidence>
<dbReference type="KEGG" id="cag:Cagg_0744"/>
<keyword evidence="3" id="KW-0547">Nucleotide-binding</keyword>
<dbReference type="GO" id="GO:0016052">
    <property type="term" value="P:carbohydrate catabolic process"/>
    <property type="evidence" value="ECO:0007669"/>
    <property type="project" value="UniProtKB-ARBA"/>
</dbReference>
<dbReference type="Pfam" id="PF00294">
    <property type="entry name" value="PfkB"/>
    <property type="match status" value="1"/>
</dbReference>
<dbReference type="STRING" id="326427.Cagg_0744"/>
<dbReference type="HOGENOM" id="CLU_050013_0_0_0"/>
<comment type="similarity">
    <text evidence="1">Belongs to the carbohydrate kinase PfkB family.</text>
</comment>
<dbReference type="InterPro" id="IPR029056">
    <property type="entry name" value="Ribokinase-like"/>
</dbReference>
<evidence type="ECO:0000313" key="9">
    <source>
        <dbReference type="Proteomes" id="UP000002508"/>
    </source>
</evidence>
<keyword evidence="4" id="KW-0418">Kinase</keyword>
<dbReference type="InterPro" id="IPR011611">
    <property type="entry name" value="PfkB_dom"/>
</dbReference>
<dbReference type="GO" id="GO:0044281">
    <property type="term" value="P:small molecule metabolic process"/>
    <property type="evidence" value="ECO:0007669"/>
    <property type="project" value="UniProtKB-ARBA"/>
</dbReference>
<proteinExistence type="inferred from homology"/>
<dbReference type="Proteomes" id="UP000002508">
    <property type="component" value="Chromosome"/>
</dbReference>
<name>B8G535_CHLAD</name>
<evidence type="ECO:0000256" key="1">
    <source>
        <dbReference type="ARBA" id="ARBA00010688"/>
    </source>
</evidence>
<dbReference type="GO" id="GO:0005524">
    <property type="term" value="F:ATP binding"/>
    <property type="evidence" value="ECO:0007669"/>
    <property type="project" value="UniProtKB-KW"/>
</dbReference>
<evidence type="ECO:0000256" key="5">
    <source>
        <dbReference type="ARBA" id="ARBA00022840"/>
    </source>
</evidence>
<feature type="domain" description="Carbohydrate kinase PfkB" evidence="7">
    <location>
        <begin position="23"/>
        <end position="291"/>
    </location>
</feature>
<evidence type="ECO:0000313" key="8">
    <source>
        <dbReference type="EMBL" id="ACL23668.1"/>
    </source>
</evidence>
<dbReference type="SUPFAM" id="SSF53613">
    <property type="entry name" value="Ribokinase-like"/>
    <property type="match status" value="1"/>
</dbReference>
<dbReference type="CDD" id="cd01164">
    <property type="entry name" value="FruK_PfkB_like"/>
    <property type="match status" value="1"/>
</dbReference>
<organism evidence="8 9">
    <name type="scientific">Chloroflexus aggregans (strain MD-66 / DSM 9485)</name>
    <dbReference type="NCBI Taxonomy" id="326427"/>
    <lineage>
        <taxon>Bacteria</taxon>
        <taxon>Bacillati</taxon>
        <taxon>Chloroflexota</taxon>
        <taxon>Chloroflexia</taxon>
        <taxon>Chloroflexales</taxon>
        <taxon>Chloroflexineae</taxon>
        <taxon>Chloroflexaceae</taxon>
        <taxon>Chloroflexus</taxon>
    </lineage>
</organism>
<protein>
    <submittedName>
        <fullName evidence="8">1-phosphofructokinase</fullName>
        <ecNumber evidence="8">2.7.1.56</ecNumber>
    </submittedName>
</protein>
<dbReference type="PANTHER" id="PTHR46566:SF5">
    <property type="entry name" value="1-PHOSPHOFRUCTOKINASE"/>
    <property type="match status" value="1"/>
</dbReference>